<evidence type="ECO:0000313" key="5">
    <source>
        <dbReference type="EMBL" id="KAH3662118.1"/>
    </source>
</evidence>
<dbReference type="CDD" id="cd06558">
    <property type="entry name" value="crotonase-like"/>
    <property type="match status" value="1"/>
</dbReference>
<keyword evidence="6" id="KW-1185">Reference proteome</keyword>
<dbReference type="Gene3D" id="3.90.226.10">
    <property type="entry name" value="2-enoyl-CoA Hydratase, Chain A, domain 1"/>
    <property type="match status" value="1"/>
</dbReference>
<feature type="region of interest" description="Disordered" evidence="4">
    <location>
        <begin position="455"/>
        <end position="501"/>
    </location>
</feature>
<dbReference type="InterPro" id="IPR051053">
    <property type="entry name" value="ECH/Chromodomain_protein"/>
</dbReference>
<reference evidence="5" key="2">
    <citation type="submission" date="2021-01" db="EMBL/GenBank/DDBJ databases">
        <authorList>
            <person name="Schikora-Tamarit M.A."/>
        </authorList>
    </citation>
    <scope>NUCLEOTIDE SEQUENCE</scope>
    <source>
        <strain evidence="5">CBS6075</strain>
    </source>
</reference>
<organism evidence="5 6">
    <name type="scientific">Ogataea philodendri</name>
    <dbReference type="NCBI Taxonomy" id="1378263"/>
    <lineage>
        <taxon>Eukaryota</taxon>
        <taxon>Fungi</taxon>
        <taxon>Dikarya</taxon>
        <taxon>Ascomycota</taxon>
        <taxon>Saccharomycotina</taxon>
        <taxon>Pichiomycetes</taxon>
        <taxon>Pichiales</taxon>
        <taxon>Pichiaceae</taxon>
        <taxon>Ogataea</taxon>
    </lineage>
</organism>
<dbReference type="PANTHER" id="PTHR43684:SF1">
    <property type="entry name" value="ENOYL-COA DELTA ISOMERASE 2"/>
    <property type="match status" value="1"/>
</dbReference>
<dbReference type="Pfam" id="PF00378">
    <property type="entry name" value="ECH_1"/>
    <property type="match status" value="1"/>
</dbReference>
<dbReference type="InterPro" id="IPR001753">
    <property type="entry name" value="Enoyl-CoA_hydra/iso"/>
</dbReference>
<dbReference type="RefSeq" id="XP_046059222.1">
    <property type="nucleotide sequence ID" value="XM_046207573.1"/>
</dbReference>
<gene>
    <name evidence="5" type="ORF">OGAPHI_006299</name>
</gene>
<protein>
    <submittedName>
        <fullName evidence="5">Uncharacterized protein</fullName>
    </submittedName>
</protein>
<feature type="compositionally biased region" description="Basic and acidic residues" evidence="4">
    <location>
        <begin position="479"/>
        <end position="501"/>
    </location>
</feature>
<reference evidence="5" key="1">
    <citation type="journal article" date="2021" name="Open Biol.">
        <title>Shared evolutionary footprints suggest mitochondrial oxidative damage underlies multiple complex I losses in fungi.</title>
        <authorList>
            <person name="Schikora-Tamarit M.A."/>
            <person name="Marcet-Houben M."/>
            <person name="Nosek J."/>
            <person name="Gabaldon T."/>
        </authorList>
    </citation>
    <scope>NUCLEOTIDE SEQUENCE</scope>
    <source>
        <strain evidence="5">CBS6075</strain>
    </source>
</reference>
<dbReference type="OrthoDB" id="4068467at2759"/>
<dbReference type="SUPFAM" id="SSF52096">
    <property type="entry name" value="ClpP/crotonase"/>
    <property type="match status" value="1"/>
</dbReference>
<evidence type="ECO:0000256" key="4">
    <source>
        <dbReference type="SAM" id="MobiDB-lite"/>
    </source>
</evidence>
<dbReference type="PANTHER" id="PTHR43684">
    <property type="match status" value="1"/>
</dbReference>
<evidence type="ECO:0000313" key="6">
    <source>
        <dbReference type="Proteomes" id="UP000769157"/>
    </source>
</evidence>
<keyword evidence="2" id="KW-0576">Peroxisome</keyword>
<name>A0A9P8T0U7_9ASCO</name>
<evidence type="ECO:0000256" key="2">
    <source>
        <dbReference type="ARBA" id="ARBA00023140"/>
    </source>
</evidence>
<dbReference type="GeneID" id="70238263"/>
<dbReference type="AlphaFoldDB" id="A0A9P8T0U7"/>
<evidence type="ECO:0000256" key="3">
    <source>
        <dbReference type="ARBA" id="ARBA00023235"/>
    </source>
</evidence>
<comment type="caution">
    <text evidence="5">The sequence shown here is derived from an EMBL/GenBank/DDBJ whole genome shotgun (WGS) entry which is preliminary data.</text>
</comment>
<dbReference type="InterPro" id="IPR029045">
    <property type="entry name" value="ClpP/crotonase-like_dom_sf"/>
</dbReference>
<feature type="compositionally biased region" description="Pro residues" evidence="4">
    <location>
        <begin position="465"/>
        <end position="478"/>
    </location>
</feature>
<comment type="subcellular location">
    <subcellularLocation>
        <location evidence="1">Peroxisome</location>
    </subcellularLocation>
</comment>
<dbReference type="Proteomes" id="UP000769157">
    <property type="component" value="Unassembled WGS sequence"/>
</dbReference>
<sequence>MCTGYYRRRVSFNDFDVQVIDEDAEANDPHETVSKPKPILKNKNQVGLGGGGDRYRKKSLVEMTDEEILQLDSQFATRKINMDDFRFENEYSIAVDPFSSSKLARRTYRKQSTDYPTKPLIRANSLCFSFQHPQWSQKISNGKFYLVLISSKESSLGAVDYYLDTKSSNGDTVVICCSINDEKDKNEYLPELMDMILAKFYKFDADLKVQINFEFFRNVDYLRDILDLYNPTAILVGSNYPKRRSGSVLSSKTFVPLIYVNVDYDEQRSVMIDSPSEIRFKHPFSEQRHIPFVTIDEADEQEAPPKTLADPFDYVKRPEARSSSAISSSSSSNASVDSLNSFRKLKTNETSHSLLFDKLNDLPFIEDQGFATTETPATKVKSLLGDDTSTQPVKIMSNSSGHSPFGSISKVVSPVGSVGSAHKLSLSAINPETGMATPSACTKSNSIVDQYNRRMSVQKRDQPEPKPTQPAKQPPPARKQPEQPQETKNEHPPPLAHEPEKKGIFRNLVVGSRHSATAKRLLSNNCAGGLVVDVKVSSTVSELFLDFSDDFAVGSKNGTRESVLGGGVDLLQNLVQVLVNVHRQQRTKEFGAHERMGSIFSLDNSRLDEVAFGVVVETTGKQSELWIDLDLVNGGAQFLIRILVDHRTHELVQTVGSRGISWHDVIGLFNKLFLELGPHLGVHVQSRGCRAFLALVLESSTDSGQNRVLDVGRLVHQMEVLSACFSNDSWEVLVLSAGCVVGDVGPQIAENLGGPCEMQSVEVWVGKYTRGDFHRVARNEVDHSVRESCFFEDLHKRVVGQDGVLGWFPDNRVTHQSWSPHQVSGNGCEIERSHSINKSFQRSILDPVPNTVGGLWRLCVVQLVSVFDVETQKVGQFCNSIDFRLVFVITLNDPQARNALTIPQFVQLADLLCQADNHPSTLVTLLVAKGPMFSAGANIKTVAKLKNKSSNEILSEVSAKNLYLVHLFTSHSKILAVGLNGPVVGLTASLVALCDLIYAQNDRVGMSFPFTNIGLTTECAAAVSLPKRLGLSVSLEHVLFSKPVPASELYRLGLINKIYDFDSYDKFNTHLVEKLGAELEGLDRDSILKNKKLMRKPFDELVRKHALQETMSGVEDWTANKPQLAFDEIVAGKRKHKL</sequence>
<evidence type="ECO:0000256" key="1">
    <source>
        <dbReference type="ARBA" id="ARBA00004275"/>
    </source>
</evidence>
<proteinExistence type="predicted"/>
<accession>A0A9P8T0U7</accession>
<dbReference type="GO" id="GO:0006635">
    <property type="term" value="P:fatty acid beta-oxidation"/>
    <property type="evidence" value="ECO:0007669"/>
    <property type="project" value="TreeGrafter"/>
</dbReference>
<dbReference type="GO" id="GO:0005782">
    <property type="term" value="C:peroxisomal matrix"/>
    <property type="evidence" value="ECO:0007669"/>
    <property type="project" value="TreeGrafter"/>
</dbReference>
<dbReference type="GO" id="GO:0004165">
    <property type="term" value="F:delta(3)-delta(2)-enoyl-CoA isomerase activity"/>
    <property type="evidence" value="ECO:0007669"/>
    <property type="project" value="UniProtKB-ARBA"/>
</dbReference>
<dbReference type="EMBL" id="JAEUBE010000414">
    <property type="protein sequence ID" value="KAH3662118.1"/>
    <property type="molecule type" value="Genomic_DNA"/>
</dbReference>
<keyword evidence="3" id="KW-0413">Isomerase</keyword>